<organism evidence="1 2">
    <name type="scientific">Nocardia cerradoensis</name>
    <dbReference type="NCBI Taxonomy" id="85688"/>
    <lineage>
        <taxon>Bacteria</taxon>
        <taxon>Bacillati</taxon>
        <taxon>Actinomycetota</taxon>
        <taxon>Actinomycetes</taxon>
        <taxon>Mycobacteriales</taxon>
        <taxon>Nocardiaceae</taxon>
        <taxon>Nocardia</taxon>
    </lineage>
</organism>
<name>A0A231GYV5_9NOCA</name>
<keyword evidence="2" id="KW-1185">Reference proteome</keyword>
<accession>A0A231GYV5</accession>
<dbReference type="AlphaFoldDB" id="A0A231GYV5"/>
<proteinExistence type="predicted"/>
<protein>
    <submittedName>
        <fullName evidence="1">Uncharacterized protein</fullName>
    </submittedName>
</protein>
<dbReference type="Proteomes" id="UP000215506">
    <property type="component" value="Unassembled WGS sequence"/>
</dbReference>
<gene>
    <name evidence="1" type="ORF">B7C42_06131</name>
</gene>
<evidence type="ECO:0000313" key="2">
    <source>
        <dbReference type="Proteomes" id="UP000215506"/>
    </source>
</evidence>
<comment type="caution">
    <text evidence="1">The sequence shown here is derived from an EMBL/GenBank/DDBJ whole genome shotgun (WGS) entry which is preliminary data.</text>
</comment>
<evidence type="ECO:0000313" key="1">
    <source>
        <dbReference type="EMBL" id="OXR41789.1"/>
    </source>
</evidence>
<reference evidence="1 2" key="1">
    <citation type="submission" date="2017-07" db="EMBL/GenBank/DDBJ databases">
        <title>First draft Genome Sequence of Nocardia cerradoensis isolated from human infection.</title>
        <authorList>
            <person name="Carrasco G."/>
        </authorList>
    </citation>
    <scope>NUCLEOTIDE SEQUENCE [LARGE SCALE GENOMIC DNA]</scope>
    <source>
        <strain evidence="1 2">CNM20130759</strain>
    </source>
</reference>
<sequence>MADGQAGIEEGDYTVDMFSTCWMEPLDLTPQKAHQIMQMHRGCRTDECPRRRAALRVLVEEGRLIPDSSRVH</sequence>
<dbReference type="EMBL" id="NGAF01000017">
    <property type="protein sequence ID" value="OXR41789.1"/>
    <property type="molecule type" value="Genomic_DNA"/>
</dbReference>